<dbReference type="Proteomes" id="UP000617531">
    <property type="component" value="Unassembled WGS sequence"/>
</dbReference>
<proteinExistence type="predicted"/>
<name>A0A8J3GNK3_9MICO</name>
<evidence type="ECO:0000313" key="1">
    <source>
        <dbReference type="EMBL" id="GHF07787.1"/>
    </source>
</evidence>
<keyword evidence="2" id="KW-1185">Reference proteome</keyword>
<organism evidence="1 2">
    <name type="scientific">Pseudolysinimonas yzui</name>
    <dbReference type="NCBI Taxonomy" id="2708254"/>
    <lineage>
        <taxon>Bacteria</taxon>
        <taxon>Bacillati</taxon>
        <taxon>Actinomycetota</taxon>
        <taxon>Actinomycetes</taxon>
        <taxon>Micrococcales</taxon>
        <taxon>Microbacteriaceae</taxon>
        <taxon>Pseudolysinimonas</taxon>
    </lineage>
</organism>
<sequence>MREGVCPSCDGTEIYAARNGVDFGEYGAVGLRPHLELGFRGAVSLHQSHEVWAYVCAECGLFEFRLHEPAGIEFVRQNWVRVKGAN</sequence>
<accession>A0A8J3GNK3</accession>
<comment type="caution">
    <text evidence="1">The sequence shown here is derived from an EMBL/GenBank/DDBJ whole genome shotgun (WGS) entry which is preliminary data.</text>
</comment>
<reference evidence="1" key="2">
    <citation type="submission" date="2020-09" db="EMBL/GenBank/DDBJ databases">
        <authorList>
            <person name="Sun Q."/>
            <person name="Zhou Y."/>
        </authorList>
    </citation>
    <scope>NUCLEOTIDE SEQUENCE</scope>
    <source>
        <strain evidence="1">CGMCC 1.16548</strain>
    </source>
</reference>
<protein>
    <submittedName>
        <fullName evidence="1">Uncharacterized protein</fullName>
    </submittedName>
</protein>
<evidence type="ECO:0000313" key="2">
    <source>
        <dbReference type="Proteomes" id="UP000617531"/>
    </source>
</evidence>
<dbReference type="EMBL" id="BNAI01000001">
    <property type="protein sequence ID" value="GHF07787.1"/>
    <property type="molecule type" value="Genomic_DNA"/>
</dbReference>
<gene>
    <name evidence="1" type="ORF">GCM10011600_05650</name>
</gene>
<dbReference type="AlphaFoldDB" id="A0A8J3GNK3"/>
<dbReference type="RefSeq" id="WP_191281841.1">
    <property type="nucleotide sequence ID" value="NZ_BNAI01000001.1"/>
</dbReference>
<reference evidence="1" key="1">
    <citation type="journal article" date="2014" name="Int. J. Syst. Evol. Microbiol.">
        <title>Complete genome sequence of Corynebacterium casei LMG S-19264T (=DSM 44701T), isolated from a smear-ripened cheese.</title>
        <authorList>
            <consortium name="US DOE Joint Genome Institute (JGI-PGF)"/>
            <person name="Walter F."/>
            <person name="Albersmeier A."/>
            <person name="Kalinowski J."/>
            <person name="Ruckert C."/>
        </authorList>
    </citation>
    <scope>NUCLEOTIDE SEQUENCE</scope>
    <source>
        <strain evidence="1">CGMCC 1.16548</strain>
    </source>
</reference>